<dbReference type="RefSeq" id="WP_204443541.1">
    <property type="nucleotide sequence ID" value="NZ_JACJKY010000001.1"/>
</dbReference>
<name>A0A938X3Q1_9FIRM</name>
<protein>
    <submittedName>
        <fullName evidence="2">Spore coat protein CotJB</fullName>
    </submittedName>
</protein>
<evidence type="ECO:0000259" key="1">
    <source>
        <dbReference type="Pfam" id="PF12652"/>
    </source>
</evidence>
<evidence type="ECO:0000313" key="2">
    <source>
        <dbReference type="EMBL" id="MBM6919621.1"/>
    </source>
</evidence>
<keyword evidence="2" id="KW-0946">Virion</keyword>
<dbReference type="Proteomes" id="UP000774750">
    <property type="component" value="Unassembled WGS sequence"/>
</dbReference>
<feature type="domain" description="Protein CotJB" evidence="1">
    <location>
        <begin position="7"/>
        <end position="81"/>
    </location>
</feature>
<reference evidence="2" key="2">
    <citation type="journal article" date="2021" name="Sci. Rep.">
        <title>The distribution of antibiotic resistance genes in chicken gut microbiota commensals.</title>
        <authorList>
            <person name="Juricova H."/>
            <person name="Matiasovicova J."/>
            <person name="Kubasova T."/>
            <person name="Cejkova D."/>
            <person name="Rychlik I."/>
        </authorList>
    </citation>
    <scope>NUCLEOTIDE SEQUENCE</scope>
    <source>
        <strain evidence="2">An559</strain>
    </source>
</reference>
<dbReference type="InterPro" id="IPR024207">
    <property type="entry name" value="CotJB_dom"/>
</dbReference>
<organism evidence="2 3">
    <name type="scientific">Merdimmobilis hominis</name>
    <dbReference type="NCBI Taxonomy" id="2897707"/>
    <lineage>
        <taxon>Bacteria</taxon>
        <taxon>Bacillati</taxon>
        <taxon>Bacillota</taxon>
        <taxon>Clostridia</taxon>
        <taxon>Eubacteriales</taxon>
        <taxon>Oscillospiraceae</taxon>
        <taxon>Merdimmobilis</taxon>
    </lineage>
</organism>
<reference evidence="2" key="1">
    <citation type="submission" date="2020-08" db="EMBL/GenBank/DDBJ databases">
        <authorList>
            <person name="Cejkova D."/>
            <person name="Kubasova T."/>
            <person name="Jahodarova E."/>
            <person name="Rychlik I."/>
        </authorList>
    </citation>
    <scope>NUCLEOTIDE SEQUENCE</scope>
    <source>
        <strain evidence="2">An559</strain>
    </source>
</reference>
<keyword evidence="3" id="KW-1185">Reference proteome</keyword>
<dbReference type="EMBL" id="JACJKY010000001">
    <property type="protein sequence ID" value="MBM6919621.1"/>
    <property type="molecule type" value="Genomic_DNA"/>
</dbReference>
<dbReference type="AlphaFoldDB" id="A0A938X3Q1"/>
<sequence>MSSDKQKLLRKLQVADFALSEAVLFLDTHPSDEQALAYFHKQREGYDALYREYTEKFGPLRAFDNRSKTRWEWADGPWPWEYEANV</sequence>
<dbReference type="PIRSF" id="PIRSF010606">
    <property type="entry name" value="Spore_coat_CotJB"/>
    <property type="match status" value="1"/>
</dbReference>
<accession>A0A938X3Q1</accession>
<comment type="caution">
    <text evidence="2">The sequence shown here is derived from an EMBL/GenBank/DDBJ whole genome shotgun (WGS) entry which is preliminary data.</text>
</comment>
<proteinExistence type="predicted"/>
<dbReference type="InterPro" id="IPR016571">
    <property type="entry name" value="Spore_coat_assembly_CotJB"/>
</dbReference>
<dbReference type="Pfam" id="PF12652">
    <property type="entry name" value="CotJB"/>
    <property type="match status" value="1"/>
</dbReference>
<keyword evidence="2" id="KW-0167">Capsid protein</keyword>
<evidence type="ECO:0000313" key="3">
    <source>
        <dbReference type="Proteomes" id="UP000774750"/>
    </source>
</evidence>
<gene>
    <name evidence="2" type="ORF">H6A12_00355</name>
</gene>